<dbReference type="EnsemblPlants" id="QL07p025967:mrna">
    <property type="protein sequence ID" value="QL07p025967:mrna"/>
    <property type="gene ID" value="QL07p025967"/>
</dbReference>
<organism evidence="1 2">
    <name type="scientific">Quercus lobata</name>
    <name type="common">Valley oak</name>
    <dbReference type="NCBI Taxonomy" id="97700"/>
    <lineage>
        <taxon>Eukaryota</taxon>
        <taxon>Viridiplantae</taxon>
        <taxon>Streptophyta</taxon>
        <taxon>Embryophyta</taxon>
        <taxon>Tracheophyta</taxon>
        <taxon>Spermatophyta</taxon>
        <taxon>Magnoliopsida</taxon>
        <taxon>eudicotyledons</taxon>
        <taxon>Gunneridae</taxon>
        <taxon>Pentapetalae</taxon>
        <taxon>rosids</taxon>
        <taxon>fabids</taxon>
        <taxon>Fagales</taxon>
        <taxon>Fagaceae</taxon>
        <taxon>Quercus</taxon>
    </lineage>
</organism>
<dbReference type="AlphaFoldDB" id="A0A7N2M2V8"/>
<dbReference type="EMBL" id="LRBV02000007">
    <property type="status" value="NOT_ANNOTATED_CDS"/>
    <property type="molecule type" value="Genomic_DNA"/>
</dbReference>
<accession>A0A7N2M2V8</accession>
<reference evidence="1 2" key="1">
    <citation type="journal article" date="2016" name="G3 (Bethesda)">
        <title>First Draft Assembly and Annotation of the Genome of a California Endemic Oak Quercus lobata Nee (Fagaceae).</title>
        <authorList>
            <person name="Sork V.L."/>
            <person name="Fitz-Gibbon S.T."/>
            <person name="Puiu D."/>
            <person name="Crepeau M."/>
            <person name="Gugger P.F."/>
            <person name="Sherman R."/>
            <person name="Stevens K."/>
            <person name="Langley C.H."/>
            <person name="Pellegrini M."/>
            <person name="Salzberg S.L."/>
        </authorList>
    </citation>
    <scope>NUCLEOTIDE SEQUENCE [LARGE SCALE GENOMIC DNA]</scope>
    <source>
        <strain evidence="1 2">cv. SW786</strain>
    </source>
</reference>
<evidence type="ECO:0000313" key="1">
    <source>
        <dbReference type="EnsemblPlants" id="QL07p025967:mrna"/>
    </source>
</evidence>
<name>A0A7N2M2V8_QUELO</name>
<sequence length="121" mass="13640">MVNIWELAVATTLLPVNSETLTMASFGFFWGIRPQLWLEMAENAFVIDRHILDSVLIANKCFDSRLKAEIPGGLCELDLEKAFNHVSWDFLMSSRGLQQVDFLDVVWHCDGGFEVFVGGSN</sequence>
<evidence type="ECO:0008006" key="3">
    <source>
        <dbReference type="Google" id="ProtNLM"/>
    </source>
</evidence>
<dbReference type="InParanoid" id="A0A7N2M2V8"/>
<dbReference type="Proteomes" id="UP000594261">
    <property type="component" value="Chromosome 7"/>
</dbReference>
<reference evidence="1" key="2">
    <citation type="submission" date="2021-01" db="UniProtKB">
        <authorList>
            <consortium name="EnsemblPlants"/>
        </authorList>
    </citation>
    <scope>IDENTIFICATION</scope>
</reference>
<proteinExistence type="predicted"/>
<keyword evidence="2" id="KW-1185">Reference proteome</keyword>
<protein>
    <recommendedName>
        <fullName evidence="3">Reverse transcriptase domain-containing protein</fullName>
    </recommendedName>
</protein>
<evidence type="ECO:0000313" key="2">
    <source>
        <dbReference type="Proteomes" id="UP000594261"/>
    </source>
</evidence>
<dbReference type="Gramene" id="QL07p025967:mrna">
    <property type="protein sequence ID" value="QL07p025967:mrna"/>
    <property type="gene ID" value="QL07p025967"/>
</dbReference>